<evidence type="ECO:0000256" key="18">
    <source>
        <dbReference type="ARBA" id="ARBA00047734"/>
    </source>
</evidence>
<comment type="caution">
    <text evidence="22">The sequence shown here is derived from an EMBL/GenBank/DDBJ whole genome shotgun (WGS) entry which is preliminary data.</text>
</comment>
<evidence type="ECO:0000256" key="10">
    <source>
        <dbReference type="ARBA" id="ARBA00022801"/>
    </source>
</evidence>
<comment type="catalytic activity">
    <reaction evidence="18">
        <text>hexadecanoyl-CoA + H2O = hexadecanoate + CoA + H(+)</text>
        <dbReference type="Rhea" id="RHEA:16645"/>
        <dbReference type="ChEBI" id="CHEBI:7896"/>
        <dbReference type="ChEBI" id="CHEBI:15377"/>
        <dbReference type="ChEBI" id="CHEBI:15378"/>
        <dbReference type="ChEBI" id="CHEBI:57287"/>
        <dbReference type="ChEBI" id="CHEBI:57379"/>
        <dbReference type="EC" id="3.1.2.2"/>
    </reaction>
    <physiologicalReaction direction="left-to-right" evidence="18">
        <dbReference type="Rhea" id="RHEA:16646"/>
    </physiologicalReaction>
</comment>
<keyword evidence="10" id="KW-0378">Hydrolase</keyword>
<evidence type="ECO:0000256" key="7">
    <source>
        <dbReference type="ARBA" id="ARBA00014212"/>
    </source>
</evidence>
<evidence type="ECO:0000256" key="13">
    <source>
        <dbReference type="ARBA" id="ARBA00023157"/>
    </source>
</evidence>
<dbReference type="SUPFAM" id="SSF53474">
    <property type="entry name" value="alpha/beta-Hydrolases"/>
    <property type="match status" value="1"/>
</dbReference>
<feature type="chain" id="PRO_5035736190" description="Palmitoyl-protein thioesterase 1" evidence="21">
    <location>
        <begin position="26"/>
        <end position="307"/>
    </location>
</feature>
<keyword evidence="13" id="KW-1015">Disulfide bond</keyword>
<comment type="subcellular location">
    <subcellularLocation>
        <location evidence="1">Endoplasmic reticulum</location>
    </subcellularLocation>
    <subcellularLocation>
        <location evidence="3">Golgi apparatus</location>
    </subcellularLocation>
    <subcellularLocation>
        <location evidence="2">Lysosome</location>
    </subcellularLocation>
    <subcellularLocation>
        <location evidence="4">Secreted</location>
    </subcellularLocation>
</comment>
<dbReference type="GO" id="GO:0008474">
    <property type="term" value="F:palmitoyl-(protein) hydrolase activity"/>
    <property type="evidence" value="ECO:0007669"/>
    <property type="project" value="UniProtKB-EC"/>
</dbReference>
<dbReference type="GO" id="GO:0005764">
    <property type="term" value="C:lysosome"/>
    <property type="evidence" value="ECO:0007669"/>
    <property type="project" value="UniProtKB-SubCell"/>
</dbReference>
<evidence type="ECO:0000256" key="14">
    <source>
        <dbReference type="ARBA" id="ARBA00023180"/>
    </source>
</evidence>
<comment type="catalytic activity">
    <reaction evidence="17">
        <text>S-hexadecanoyl-L-cysteinyl-[protein] + H2O = L-cysteinyl-[protein] + hexadecanoate + H(+)</text>
        <dbReference type="Rhea" id="RHEA:19233"/>
        <dbReference type="Rhea" id="RHEA-COMP:10131"/>
        <dbReference type="Rhea" id="RHEA-COMP:11032"/>
        <dbReference type="ChEBI" id="CHEBI:7896"/>
        <dbReference type="ChEBI" id="CHEBI:15377"/>
        <dbReference type="ChEBI" id="CHEBI:15378"/>
        <dbReference type="ChEBI" id="CHEBI:29950"/>
        <dbReference type="ChEBI" id="CHEBI:74151"/>
        <dbReference type="EC" id="3.1.2.22"/>
    </reaction>
</comment>
<evidence type="ECO:0000256" key="11">
    <source>
        <dbReference type="ARBA" id="ARBA00022824"/>
    </source>
</evidence>
<gene>
    <name evidence="22" type="ORF">OFUS_LOCUS2300</name>
</gene>
<dbReference type="Gene3D" id="3.40.50.1820">
    <property type="entry name" value="alpha/beta hydrolase"/>
    <property type="match status" value="1"/>
</dbReference>
<evidence type="ECO:0000256" key="12">
    <source>
        <dbReference type="ARBA" id="ARBA00023034"/>
    </source>
</evidence>
<keyword evidence="14" id="KW-0325">Glycoprotein</keyword>
<dbReference type="GO" id="GO:0006898">
    <property type="term" value="P:receptor-mediated endocytosis"/>
    <property type="evidence" value="ECO:0007669"/>
    <property type="project" value="TreeGrafter"/>
</dbReference>
<evidence type="ECO:0000256" key="9">
    <source>
        <dbReference type="ARBA" id="ARBA00022729"/>
    </source>
</evidence>
<evidence type="ECO:0000256" key="16">
    <source>
        <dbReference type="ARBA" id="ARBA00031934"/>
    </source>
</evidence>
<keyword evidence="8" id="KW-0964">Secreted</keyword>
<keyword evidence="15" id="KW-0458">Lysosome</keyword>
<evidence type="ECO:0000256" key="19">
    <source>
        <dbReference type="ARBA" id="ARBA00093191"/>
    </source>
</evidence>
<dbReference type="GO" id="GO:0005783">
    <property type="term" value="C:endoplasmic reticulum"/>
    <property type="evidence" value="ECO:0007669"/>
    <property type="project" value="UniProtKB-SubCell"/>
</dbReference>
<dbReference type="Pfam" id="PF02089">
    <property type="entry name" value="Palm_thioest"/>
    <property type="match status" value="1"/>
</dbReference>
<dbReference type="EMBL" id="CAIIXF020000001">
    <property type="protein sequence ID" value="CAH1774934.1"/>
    <property type="molecule type" value="Genomic_DNA"/>
</dbReference>
<comment type="catalytic activity">
    <reaction evidence="20">
        <text>S-hexadecanoyl-N-acetylcysteamine + H2O = N-acetylcysteamine + hexadecanoate + H(+)</text>
        <dbReference type="Rhea" id="RHEA:84099"/>
        <dbReference type="ChEBI" id="CHEBI:7896"/>
        <dbReference type="ChEBI" id="CHEBI:15377"/>
        <dbReference type="ChEBI" id="CHEBI:15378"/>
        <dbReference type="ChEBI" id="CHEBI:74410"/>
        <dbReference type="ChEBI" id="CHEBI:233601"/>
    </reaction>
</comment>
<evidence type="ECO:0000313" key="23">
    <source>
        <dbReference type="Proteomes" id="UP000749559"/>
    </source>
</evidence>
<evidence type="ECO:0000256" key="1">
    <source>
        <dbReference type="ARBA" id="ARBA00004240"/>
    </source>
</evidence>
<comment type="similarity">
    <text evidence="5">Belongs to the palmitoyl-protein thioesterase family.</text>
</comment>
<evidence type="ECO:0000313" key="22">
    <source>
        <dbReference type="EMBL" id="CAH1774934.1"/>
    </source>
</evidence>
<dbReference type="FunFam" id="3.40.50.1820:FF:000098">
    <property type="entry name" value="palmitoyl-protein thioesterase 1"/>
    <property type="match status" value="1"/>
</dbReference>
<name>A0A8S4N0X4_OWEFU</name>
<evidence type="ECO:0000256" key="4">
    <source>
        <dbReference type="ARBA" id="ARBA00004613"/>
    </source>
</evidence>
<evidence type="ECO:0000256" key="2">
    <source>
        <dbReference type="ARBA" id="ARBA00004371"/>
    </source>
</evidence>
<dbReference type="Proteomes" id="UP000749559">
    <property type="component" value="Unassembled WGS sequence"/>
</dbReference>
<keyword evidence="23" id="KW-1185">Reference proteome</keyword>
<protein>
    <recommendedName>
        <fullName evidence="7">Palmitoyl-protein thioesterase 1</fullName>
        <ecNumber evidence="6">3.1.2.22</ecNumber>
    </recommendedName>
    <alternativeName>
        <fullName evidence="16">Palmitoyl-protein hydrolase 1</fullName>
    </alternativeName>
</protein>
<keyword evidence="12" id="KW-0333">Golgi apparatus</keyword>
<dbReference type="AlphaFoldDB" id="A0A8S4N0X4"/>
<evidence type="ECO:0000256" key="17">
    <source>
        <dbReference type="ARBA" id="ARBA00047337"/>
    </source>
</evidence>
<dbReference type="InterPro" id="IPR002472">
    <property type="entry name" value="Palm_thioest"/>
</dbReference>
<dbReference type="OrthoDB" id="10263094at2759"/>
<dbReference type="EC" id="3.1.2.22" evidence="6"/>
<dbReference type="InterPro" id="IPR029058">
    <property type="entry name" value="AB_hydrolase_fold"/>
</dbReference>
<dbReference type="PANTHER" id="PTHR11247:SF8">
    <property type="entry name" value="PALMITOYL-PROTEIN THIOESTERASE 1"/>
    <property type="match status" value="1"/>
</dbReference>
<organism evidence="22 23">
    <name type="scientific">Owenia fusiformis</name>
    <name type="common">Polychaete worm</name>
    <dbReference type="NCBI Taxonomy" id="6347"/>
    <lineage>
        <taxon>Eukaryota</taxon>
        <taxon>Metazoa</taxon>
        <taxon>Spiralia</taxon>
        <taxon>Lophotrochozoa</taxon>
        <taxon>Annelida</taxon>
        <taxon>Polychaeta</taxon>
        <taxon>Sedentaria</taxon>
        <taxon>Canalipalpata</taxon>
        <taxon>Sabellida</taxon>
        <taxon>Oweniida</taxon>
        <taxon>Oweniidae</taxon>
        <taxon>Owenia</taxon>
    </lineage>
</organism>
<dbReference type="PRINTS" id="PR00414">
    <property type="entry name" value="PPTHIESTRASE"/>
</dbReference>
<dbReference type="GO" id="GO:0005576">
    <property type="term" value="C:extracellular region"/>
    <property type="evidence" value="ECO:0007669"/>
    <property type="project" value="UniProtKB-SubCell"/>
</dbReference>
<dbReference type="GO" id="GO:0005794">
    <property type="term" value="C:Golgi apparatus"/>
    <property type="evidence" value="ECO:0007669"/>
    <property type="project" value="UniProtKB-SubCell"/>
</dbReference>
<evidence type="ECO:0000256" key="20">
    <source>
        <dbReference type="ARBA" id="ARBA00093223"/>
    </source>
</evidence>
<keyword evidence="9 21" id="KW-0732">Signal</keyword>
<feature type="signal peptide" evidence="21">
    <location>
        <begin position="1"/>
        <end position="25"/>
    </location>
</feature>
<sequence length="307" mass="34682">YKMANKIEMFSLFCVIFTVVPVVFGTKGSNATLPVVIWHGMGDSCCNPLSMGSIERLIEKYVPGVYVHSLEIGNNIIEDMENGFLMNVNDQVTMACDKIKKDPKLAAGYNSVGFSQGGQFLRAVAQRCPNPPMHNLVSMGGQHQGVYGLPKCPGNNSTLCDYVRKLLNYGAYVGFVQNRIVQAEYWHDPMNEDEYKAKSVFLADINQERVKNPVYKTNLMKLANLVLVQFTEDTVVEPKESEWFGFYKPGQAKEKYTLQESPLYKEDWLGLKAMNEAGKLHFLGTVGDHMQVNETWFIQNIIKTFFV</sequence>
<feature type="non-terminal residue" evidence="22">
    <location>
        <position position="1"/>
    </location>
</feature>
<keyword evidence="11" id="KW-0256">Endoplasmic reticulum</keyword>
<accession>A0A8S4N0X4</accession>
<evidence type="ECO:0000256" key="21">
    <source>
        <dbReference type="SAM" id="SignalP"/>
    </source>
</evidence>
<evidence type="ECO:0000256" key="15">
    <source>
        <dbReference type="ARBA" id="ARBA00023228"/>
    </source>
</evidence>
<evidence type="ECO:0000256" key="5">
    <source>
        <dbReference type="ARBA" id="ARBA00010758"/>
    </source>
</evidence>
<proteinExistence type="inferred from homology"/>
<comment type="catalytic activity">
    <reaction evidence="19">
        <text>S-hexadecanoyl-N-acetylcysteine methyl ester + H2O = N-acetylcysteine methyl ester + hexadecanoate + H(+)</text>
        <dbReference type="Rhea" id="RHEA:84103"/>
        <dbReference type="ChEBI" id="CHEBI:7896"/>
        <dbReference type="ChEBI" id="CHEBI:15377"/>
        <dbReference type="ChEBI" id="CHEBI:15378"/>
        <dbReference type="ChEBI" id="CHEBI:233604"/>
        <dbReference type="ChEBI" id="CHEBI:233605"/>
    </reaction>
</comment>
<evidence type="ECO:0000256" key="6">
    <source>
        <dbReference type="ARBA" id="ARBA00012423"/>
    </source>
</evidence>
<evidence type="ECO:0000256" key="3">
    <source>
        <dbReference type="ARBA" id="ARBA00004555"/>
    </source>
</evidence>
<evidence type="ECO:0000256" key="8">
    <source>
        <dbReference type="ARBA" id="ARBA00022525"/>
    </source>
</evidence>
<reference evidence="22" key="1">
    <citation type="submission" date="2022-03" db="EMBL/GenBank/DDBJ databases">
        <authorList>
            <person name="Martin C."/>
        </authorList>
    </citation>
    <scope>NUCLEOTIDE SEQUENCE</scope>
</reference>
<dbReference type="PANTHER" id="PTHR11247">
    <property type="entry name" value="PALMITOYL-PROTEIN THIOESTERASE/DOLICHYLDIPHOSPHATASE 1"/>
    <property type="match status" value="1"/>
</dbReference>